<dbReference type="NCBIfam" id="TIGR00846">
    <property type="entry name" value="caca2"/>
    <property type="match status" value="1"/>
</dbReference>
<dbReference type="InterPro" id="IPR004798">
    <property type="entry name" value="CAX-like"/>
</dbReference>
<dbReference type="InterPro" id="IPR004713">
    <property type="entry name" value="CaH_exchang"/>
</dbReference>
<keyword evidence="10" id="KW-0175">Coiled coil</keyword>
<keyword evidence="7 12" id="KW-1133">Transmembrane helix</keyword>
<keyword evidence="3" id="KW-0813">Transport</keyword>
<evidence type="ECO:0000256" key="5">
    <source>
        <dbReference type="ARBA" id="ARBA00022692"/>
    </source>
</evidence>
<keyword evidence="6" id="KW-0106">Calcium</keyword>
<feature type="compositionally biased region" description="Polar residues" evidence="11">
    <location>
        <begin position="80"/>
        <end position="94"/>
    </location>
</feature>
<feature type="transmembrane region" description="Helical" evidence="12">
    <location>
        <begin position="1075"/>
        <end position="1096"/>
    </location>
</feature>
<name>A0A139I9P3_9PEZI</name>
<feature type="transmembrane region" description="Helical" evidence="12">
    <location>
        <begin position="1042"/>
        <end position="1069"/>
    </location>
</feature>
<feature type="coiled-coil region" evidence="10">
    <location>
        <begin position="484"/>
        <end position="544"/>
    </location>
</feature>
<feature type="transmembrane region" description="Helical" evidence="12">
    <location>
        <begin position="888"/>
        <end position="911"/>
    </location>
</feature>
<dbReference type="PANTHER" id="PTHR31503:SF22">
    <property type="entry name" value="VACUOLAR CALCIUM ION TRANSPORTER"/>
    <property type="match status" value="1"/>
</dbReference>
<feature type="domain" description="Sodium/calcium exchanger membrane region" evidence="13">
    <location>
        <begin position="790"/>
        <end position="946"/>
    </location>
</feature>
<evidence type="ECO:0000256" key="11">
    <source>
        <dbReference type="SAM" id="MobiDB-lite"/>
    </source>
</evidence>
<feature type="transmembrane region" description="Helical" evidence="12">
    <location>
        <begin position="822"/>
        <end position="843"/>
    </location>
</feature>
<feature type="transmembrane region" description="Helical" evidence="12">
    <location>
        <begin position="923"/>
        <end position="944"/>
    </location>
</feature>
<feature type="compositionally biased region" description="Polar residues" evidence="11">
    <location>
        <begin position="692"/>
        <end position="706"/>
    </location>
</feature>
<evidence type="ECO:0000256" key="12">
    <source>
        <dbReference type="SAM" id="Phobius"/>
    </source>
</evidence>
<sequence>MTSRQHYLDSHPSLNASMDDFEARDFSPTILEMPSQHSGFRSNNNSEYSETSSRPTYSPPPWRKNGSGWFKHSHALSPSRNAYRSKDTSPQYQSGEDDGDDTEYRTARHIPLPESPVKGRSPSNSPEPVCAGAAQESDKGGGQLASTMRHVSEETRRPEPEVESQGVPTPTQSNYIRFSTSLDVVQRTEPIEAVVHSVRKAIHHVTKSKYNTFLYAIGALVLSIFFSQLFSDPTHGPSPDLIKVAGLAKSFEPSIYYSEHGHAQIEQLQDTGVAVWDLGESVRSTNMTSAPQIVNQLDDLSDSLKTLAMELTRFFAAVDADVDSILLVMDWAQRELSNVSKEPPSRLGMLWSNAHTMLTKLGLMSEDSQLIQQLLGQTYLQRSKATLERTFHEFLGVLEESITNELTYSLQLFQLFEAIDKQFLNLQRTVIREQDSQERLESDFLGSLWTRVIGVNASKLRKYEKNRNLLRSVRDRTVQNKHVLIDHNQRLRQLQSNLEILRRKMVSPLVRSSNSSTISVEAQIKGLETTYQQLKGSREHQKKKVLELVYAAGNRRVSLPGVVRRAKEHSPDGGCARRRSAQLCHTLTQSSANKLHHFRSLHCDSEPGQASPSTLADLIETPSPLPLPSVVFLLAHAEHAHLTPGQGPEVTFVVAPQPSTFLAAGEAKSYTRSITPLCDHQLKHAFSKHGRTGSSLSYSNQQSDTMPPTDDSRPNGRPTGHANENTPLISAPNGLSSTTHTSVEDERWWVRTPANFVRLTWATLASNYVNVLLLTVPVGIVLGALHVNPTAVFIVNFLAIVPLAGLLSFATEEISVKLGQTLGGLMNATFGNAVELIVSIVALTKGEIRIVQASMLGSILSNLLLVLGCCFIASGLRRGESRFNETVASTMSSLMAVAATSLIIPATMYAALVRSTEDSNTNILVLSRGTSIIMLILYVLYLVFQLKTHAKLFDAEAQEGEDGEGQQKEPEILGPIPAAVCLILVTVLVAVCAEYLVDSIDSIVASSGISKTFIGLILLPIVGNAAEHVTAVVVAWKDKMDLAVGVAIGSSMQIALFVTPFLVMLGWIIGQPMSLHFQGFETVVFFLSVLVVNYLIQDGKSNYLEGCMCIGTYVIIAIAFWVYPEDAGDIGELPAGAHYGECLEQYLKRTEAPGAGCFWKRNLMSEDLRLPWRWDGRKRRAVRRDWCANEPRGQKHAPAAEHVAQGTSSAQRNGLRCVASHRECAGYDVPPPGNGNGKAQCVLLPKRAEPVLSMLHPMAKPAMVAGDMSLYEAHAFDFFRSHTVHQLPGSPWTLSWDRLALQVGHHEPAITHAAVALASIHRAVAYSSPTGAVTVDPDQHLFALNHYNKAMSYIRRYIENIGDTCTDWDVEVVLLVSLLFFCFEIMHSEDARATMHLRTGLRILYERLRKMDAYKAPPKMIDVDGEEKRVVRLHSKPRNNMDLLLQTFVRLDGDLTIIGDEESYLMPTCQERLPTSFYSLEEALVHLDAIAGAAHSNCRDIVIMADRELSAHRPELESMDEDMRHCLSCAHSRTIKLDAEFEECIENDKRSLNAWMTALAHMPGSGQKRSAQFLIQIHFFYIWFIIMSWRDEDEMQIDRFETQFAHIVTLAEAYVEMHSDVNCDTKIESGQPYHATRQAFTVGTDLVPCVSMIAFKSRKSSIRRRCIELLRTINMQGVFDSWYLASFAQLVADLEEKRAREITRKPEGVDLEASEVPEAARFVEIELSPMKHTEDRQSFYKGDMGRLCYVYKDEAGRLLADQAMFKVKRPSDLPGAANGHHHCPPGAYEIVDLGKLLSLGT</sequence>
<dbReference type="GO" id="GO:0006874">
    <property type="term" value="P:intracellular calcium ion homeostasis"/>
    <property type="evidence" value="ECO:0007669"/>
    <property type="project" value="TreeGrafter"/>
</dbReference>
<dbReference type="NCBIfam" id="TIGR00378">
    <property type="entry name" value="cax"/>
    <property type="match status" value="1"/>
</dbReference>
<dbReference type="Proteomes" id="UP000073492">
    <property type="component" value="Unassembled WGS sequence"/>
</dbReference>
<dbReference type="EMBL" id="LFZO01000199">
    <property type="protein sequence ID" value="KXT11457.1"/>
    <property type="molecule type" value="Genomic_DNA"/>
</dbReference>
<dbReference type="PANTHER" id="PTHR31503">
    <property type="entry name" value="VACUOLAR CALCIUM ION TRANSPORTER"/>
    <property type="match status" value="1"/>
</dbReference>
<comment type="caution">
    <text evidence="14">The sequence shown here is derived from an EMBL/GenBank/DDBJ whole genome shotgun (WGS) entry which is preliminary data.</text>
</comment>
<evidence type="ECO:0000256" key="7">
    <source>
        <dbReference type="ARBA" id="ARBA00022989"/>
    </source>
</evidence>
<feature type="compositionally biased region" description="Polar residues" evidence="11">
    <location>
        <begin position="722"/>
        <end position="739"/>
    </location>
</feature>
<dbReference type="GO" id="GO:0012505">
    <property type="term" value="C:endomembrane system"/>
    <property type="evidence" value="ECO:0007669"/>
    <property type="project" value="UniProtKB-SubCell"/>
</dbReference>
<feature type="domain" description="Sodium/calcium exchanger membrane region" evidence="13">
    <location>
        <begin position="979"/>
        <end position="1121"/>
    </location>
</feature>
<feature type="region of interest" description="Disordered" evidence="11">
    <location>
        <begin position="25"/>
        <end position="65"/>
    </location>
</feature>
<gene>
    <name evidence="14" type="ORF">AC579_3305</name>
</gene>
<feature type="region of interest" description="Disordered" evidence="11">
    <location>
        <begin position="689"/>
        <end position="739"/>
    </location>
</feature>
<evidence type="ECO:0000313" key="14">
    <source>
        <dbReference type="EMBL" id="KXT11457.1"/>
    </source>
</evidence>
<dbReference type="FunFam" id="1.20.1420.30:FF:000011">
    <property type="entry name" value="Vacuolar calcium ion transporter"/>
    <property type="match status" value="1"/>
</dbReference>
<keyword evidence="5 12" id="KW-0812">Transmembrane</keyword>
<keyword evidence="8" id="KW-0406">Ion transport</keyword>
<comment type="subcellular location">
    <subcellularLocation>
        <location evidence="1">Endomembrane system</location>
        <topology evidence="1">Multi-pass membrane protein</topology>
    </subcellularLocation>
</comment>
<evidence type="ECO:0000256" key="2">
    <source>
        <dbReference type="ARBA" id="ARBA00008170"/>
    </source>
</evidence>
<evidence type="ECO:0000256" key="10">
    <source>
        <dbReference type="SAM" id="Coils"/>
    </source>
</evidence>
<evidence type="ECO:0000256" key="9">
    <source>
        <dbReference type="ARBA" id="ARBA00023136"/>
    </source>
</evidence>
<organism evidence="14 15">
    <name type="scientific">Pseudocercospora musae</name>
    <dbReference type="NCBI Taxonomy" id="113226"/>
    <lineage>
        <taxon>Eukaryota</taxon>
        <taxon>Fungi</taxon>
        <taxon>Dikarya</taxon>
        <taxon>Ascomycota</taxon>
        <taxon>Pezizomycotina</taxon>
        <taxon>Dothideomycetes</taxon>
        <taxon>Dothideomycetidae</taxon>
        <taxon>Mycosphaerellales</taxon>
        <taxon>Mycosphaerellaceae</taxon>
        <taxon>Pseudocercospora</taxon>
    </lineage>
</organism>
<dbReference type="OrthoDB" id="4202871at2759"/>
<dbReference type="GO" id="GO:0000329">
    <property type="term" value="C:fungal-type vacuole membrane"/>
    <property type="evidence" value="ECO:0007669"/>
    <property type="project" value="TreeGrafter"/>
</dbReference>
<evidence type="ECO:0000256" key="1">
    <source>
        <dbReference type="ARBA" id="ARBA00004127"/>
    </source>
</evidence>
<keyword evidence="4" id="KW-0109">Calcium transport</keyword>
<evidence type="ECO:0000256" key="3">
    <source>
        <dbReference type="ARBA" id="ARBA00022448"/>
    </source>
</evidence>
<dbReference type="InterPro" id="IPR044880">
    <property type="entry name" value="NCX_ion-bd_dom_sf"/>
</dbReference>
<feature type="region of interest" description="Disordered" evidence="11">
    <location>
        <begin position="1"/>
        <end position="20"/>
    </location>
</feature>
<keyword evidence="9 12" id="KW-0472">Membrane</keyword>
<feature type="compositionally biased region" description="Low complexity" evidence="11">
    <location>
        <begin position="42"/>
        <end position="53"/>
    </location>
</feature>
<reference evidence="14 15" key="1">
    <citation type="submission" date="2015-07" db="EMBL/GenBank/DDBJ databases">
        <title>Comparative genomics of the Sigatoka disease complex on banana suggests a link between parallel evolutionary changes in Pseudocercospora fijiensis and Pseudocercospora eumusae and increased virulence on the banana host.</title>
        <authorList>
            <person name="Chang T.-C."/>
            <person name="Salvucci A."/>
            <person name="Crous P.W."/>
            <person name="Stergiopoulos I."/>
        </authorList>
    </citation>
    <scope>NUCLEOTIDE SEQUENCE [LARGE SCALE GENOMIC DNA]</scope>
    <source>
        <strain evidence="14 15">CBS 116634</strain>
    </source>
</reference>
<dbReference type="GO" id="GO:0015369">
    <property type="term" value="F:calcium:proton antiporter activity"/>
    <property type="evidence" value="ECO:0007669"/>
    <property type="project" value="InterPro"/>
</dbReference>
<dbReference type="Gene3D" id="1.20.1420.30">
    <property type="entry name" value="NCX, central ion-binding region"/>
    <property type="match status" value="1"/>
</dbReference>
<dbReference type="STRING" id="113226.A0A139I9P3"/>
<feature type="compositionally biased region" description="Basic and acidic residues" evidence="11">
    <location>
        <begin position="150"/>
        <end position="160"/>
    </location>
</feature>
<feature type="transmembrane region" description="Helical" evidence="12">
    <location>
        <begin position="855"/>
        <end position="876"/>
    </location>
</feature>
<proteinExistence type="inferred from homology"/>
<feature type="transmembrane region" description="Helical" evidence="12">
    <location>
        <begin position="768"/>
        <end position="785"/>
    </location>
</feature>
<evidence type="ECO:0000256" key="8">
    <source>
        <dbReference type="ARBA" id="ARBA00023065"/>
    </source>
</evidence>
<protein>
    <recommendedName>
        <fullName evidence="13">Sodium/calcium exchanger membrane region domain-containing protein</fullName>
    </recommendedName>
</protein>
<comment type="similarity">
    <text evidence="2">Belongs to the Ca(2+):cation antiporter (CaCA) (TC 2.A.19) family.</text>
</comment>
<evidence type="ECO:0000259" key="13">
    <source>
        <dbReference type="Pfam" id="PF01699"/>
    </source>
</evidence>
<dbReference type="InterPro" id="IPR004837">
    <property type="entry name" value="NaCa_Exmemb"/>
</dbReference>
<feature type="transmembrane region" description="Helical" evidence="12">
    <location>
        <begin position="791"/>
        <end position="810"/>
    </location>
</feature>
<feature type="region of interest" description="Disordered" evidence="11">
    <location>
        <begin position="80"/>
        <end position="173"/>
    </location>
</feature>
<accession>A0A139I9P3</accession>
<evidence type="ECO:0000256" key="6">
    <source>
        <dbReference type="ARBA" id="ARBA00022837"/>
    </source>
</evidence>
<feature type="transmembrane region" description="Helical" evidence="12">
    <location>
        <begin position="1103"/>
        <end position="1123"/>
    </location>
</feature>
<dbReference type="Pfam" id="PF01699">
    <property type="entry name" value="Na_Ca_ex"/>
    <property type="match status" value="2"/>
</dbReference>
<evidence type="ECO:0000313" key="15">
    <source>
        <dbReference type="Proteomes" id="UP000073492"/>
    </source>
</evidence>
<keyword evidence="15" id="KW-1185">Reference proteome</keyword>
<evidence type="ECO:0000256" key="4">
    <source>
        <dbReference type="ARBA" id="ARBA00022568"/>
    </source>
</evidence>